<dbReference type="Pfam" id="PF13967">
    <property type="entry name" value="RSN1_TM"/>
    <property type="match status" value="1"/>
</dbReference>
<feature type="transmembrane region" description="Helical" evidence="8">
    <location>
        <begin position="69"/>
        <end position="86"/>
    </location>
</feature>
<evidence type="ECO:0000256" key="8">
    <source>
        <dbReference type="SAM" id="Phobius"/>
    </source>
</evidence>
<evidence type="ECO:0000256" key="4">
    <source>
        <dbReference type="ARBA" id="ARBA00022692"/>
    </source>
</evidence>
<protein>
    <submittedName>
        <fullName evidence="12">CSC1-like protein 2</fullName>
    </submittedName>
</protein>
<reference evidence="12 13" key="1">
    <citation type="journal article" date="2019" name="PLoS Biol.">
        <title>Sex chromosomes control vertical transmission of feminizing Wolbachia symbionts in an isopod.</title>
        <authorList>
            <person name="Becking T."/>
            <person name="Chebbi M.A."/>
            <person name="Giraud I."/>
            <person name="Moumen B."/>
            <person name="Laverre T."/>
            <person name="Caubet Y."/>
            <person name="Peccoud J."/>
            <person name="Gilbert C."/>
            <person name="Cordaux R."/>
        </authorList>
    </citation>
    <scope>NUCLEOTIDE SEQUENCE [LARGE SCALE GENOMIC DNA]</scope>
    <source>
        <strain evidence="12">ANa2</strain>
        <tissue evidence="12">Whole body excluding digestive tract and cuticle</tissue>
    </source>
</reference>
<gene>
    <name evidence="12" type="primary">TMEM63B</name>
    <name evidence="12" type="ORF">Anas_09374</name>
</gene>
<organism evidence="12 13">
    <name type="scientific">Armadillidium nasatum</name>
    <dbReference type="NCBI Taxonomy" id="96803"/>
    <lineage>
        <taxon>Eukaryota</taxon>
        <taxon>Metazoa</taxon>
        <taxon>Ecdysozoa</taxon>
        <taxon>Arthropoda</taxon>
        <taxon>Crustacea</taxon>
        <taxon>Multicrustacea</taxon>
        <taxon>Malacostraca</taxon>
        <taxon>Eumalacostraca</taxon>
        <taxon>Peracarida</taxon>
        <taxon>Isopoda</taxon>
        <taxon>Oniscidea</taxon>
        <taxon>Crinocheta</taxon>
        <taxon>Armadillidiidae</taxon>
        <taxon>Armadillidium</taxon>
    </lineage>
</organism>
<feature type="transmembrane region" description="Helical" evidence="8">
    <location>
        <begin position="218"/>
        <end position="238"/>
    </location>
</feature>
<feature type="compositionally biased region" description="Low complexity" evidence="7">
    <location>
        <begin position="958"/>
        <end position="969"/>
    </location>
</feature>
<evidence type="ECO:0000313" key="13">
    <source>
        <dbReference type="Proteomes" id="UP000326759"/>
    </source>
</evidence>
<keyword evidence="13" id="KW-1185">Reference proteome</keyword>
<feature type="domain" description="CSC1/OSCA1-like N-terminal transmembrane" evidence="10">
    <location>
        <begin position="68"/>
        <end position="231"/>
    </location>
</feature>
<feature type="compositionally biased region" description="Polar residues" evidence="7">
    <location>
        <begin position="948"/>
        <end position="957"/>
    </location>
</feature>
<dbReference type="OrthoDB" id="1689567at2759"/>
<proteinExistence type="inferred from homology"/>
<dbReference type="Pfam" id="PF02714">
    <property type="entry name" value="RSN1_7TM"/>
    <property type="match status" value="1"/>
</dbReference>
<feature type="non-terminal residue" evidence="12">
    <location>
        <position position="1"/>
    </location>
</feature>
<evidence type="ECO:0000256" key="6">
    <source>
        <dbReference type="ARBA" id="ARBA00023136"/>
    </source>
</evidence>
<name>A0A5N5T3Q5_9CRUS</name>
<dbReference type="GO" id="GO:0005227">
    <property type="term" value="F:calcium-activated cation channel activity"/>
    <property type="evidence" value="ECO:0007669"/>
    <property type="project" value="InterPro"/>
</dbReference>
<dbReference type="PANTHER" id="PTHR13018:SF5">
    <property type="entry name" value="RE44586P"/>
    <property type="match status" value="1"/>
</dbReference>
<feature type="domain" description="CSC1/OSCA1-like cytosolic" evidence="11">
    <location>
        <begin position="255"/>
        <end position="436"/>
    </location>
</feature>
<keyword evidence="3" id="KW-0813">Transport</keyword>
<dbReference type="InterPro" id="IPR032880">
    <property type="entry name" value="CSC1/OSCA1-like_N"/>
</dbReference>
<feature type="transmembrane region" description="Helical" evidence="8">
    <location>
        <begin position="649"/>
        <end position="679"/>
    </location>
</feature>
<evidence type="ECO:0000259" key="11">
    <source>
        <dbReference type="Pfam" id="PF14703"/>
    </source>
</evidence>
<comment type="caution">
    <text evidence="12">The sequence shown here is derived from an EMBL/GenBank/DDBJ whole genome shotgun (WGS) entry which is preliminary data.</text>
</comment>
<dbReference type="Proteomes" id="UP000326759">
    <property type="component" value="Unassembled WGS sequence"/>
</dbReference>
<accession>A0A5N5T3Q5</accession>
<evidence type="ECO:0000256" key="3">
    <source>
        <dbReference type="ARBA" id="ARBA00022448"/>
    </source>
</evidence>
<dbReference type="InterPro" id="IPR045122">
    <property type="entry name" value="Csc1-like"/>
</dbReference>
<feature type="compositionally biased region" description="Polar residues" evidence="7">
    <location>
        <begin position="902"/>
        <end position="913"/>
    </location>
</feature>
<keyword evidence="5 8" id="KW-1133">Transmembrane helix</keyword>
<evidence type="ECO:0000256" key="7">
    <source>
        <dbReference type="SAM" id="MobiDB-lite"/>
    </source>
</evidence>
<evidence type="ECO:0000313" key="12">
    <source>
        <dbReference type="EMBL" id="KAB7500659.1"/>
    </source>
</evidence>
<evidence type="ECO:0000256" key="2">
    <source>
        <dbReference type="ARBA" id="ARBA00007779"/>
    </source>
</evidence>
<dbReference type="EMBL" id="SEYY01013198">
    <property type="protein sequence ID" value="KAB7500659.1"/>
    <property type="molecule type" value="Genomic_DNA"/>
</dbReference>
<dbReference type="PANTHER" id="PTHR13018">
    <property type="entry name" value="PROBABLE MEMBRANE PROTEIN DUF221-RELATED"/>
    <property type="match status" value="1"/>
</dbReference>
<feature type="region of interest" description="Disordered" evidence="7">
    <location>
        <begin position="902"/>
        <end position="975"/>
    </location>
</feature>
<evidence type="ECO:0000256" key="5">
    <source>
        <dbReference type="ARBA" id="ARBA00022989"/>
    </source>
</evidence>
<feature type="domain" description="CSC1/OSCA1-like 7TM region" evidence="9">
    <location>
        <begin position="448"/>
        <end position="721"/>
    </location>
</feature>
<feature type="transmembrane region" description="Helical" evidence="8">
    <location>
        <begin position="735"/>
        <end position="758"/>
    </location>
</feature>
<keyword evidence="4 8" id="KW-0812">Transmembrane</keyword>
<evidence type="ECO:0000259" key="9">
    <source>
        <dbReference type="Pfam" id="PF02714"/>
    </source>
</evidence>
<feature type="transmembrane region" description="Helical" evidence="8">
    <location>
        <begin position="174"/>
        <end position="198"/>
    </location>
</feature>
<dbReference type="InterPro" id="IPR027815">
    <property type="entry name" value="CSC1/OSCA1-like_cyt"/>
</dbReference>
<dbReference type="InterPro" id="IPR003864">
    <property type="entry name" value="CSC1/OSCA1-like_7TM"/>
</dbReference>
<feature type="transmembrane region" description="Helical" evidence="8">
    <location>
        <begin position="550"/>
        <end position="570"/>
    </location>
</feature>
<keyword evidence="6 8" id="KW-0472">Membrane</keyword>
<dbReference type="AlphaFoldDB" id="A0A5N5T3Q5"/>
<feature type="transmembrane region" description="Helical" evidence="8">
    <location>
        <begin position="700"/>
        <end position="723"/>
    </location>
</feature>
<evidence type="ECO:0000259" key="10">
    <source>
        <dbReference type="Pfam" id="PF13967"/>
    </source>
</evidence>
<dbReference type="Pfam" id="PF14703">
    <property type="entry name" value="PHM7_cyt"/>
    <property type="match status" value="1"/>
</dbReference>
<dbReference type="GO" id="GO:0005886">
    <property type="term" value="C:plasma membrane"/>
    <property type="evidence" value="ECO:0007669"/>
    <property type="project" value="TreeGrafter"/>
</dbReference>
<feature type="transmembrane region" description="Helical" evidence="8">
    <location>
        <begin position="591"/>
        <end position="611"/>
    </location>
</feature>
<comment type="subcellular location">
    <subcellularLocation>
        <location evidence="1">Membrane</location>
        <topology evidence="1">Multi-pass membrane protein</topology>
    </subcellularLocation>
</comment>
<sequence>ECQFPNALDEGDNLSYISDSTFFPNTSFKDNVTYITPLDENEDLKCNQYISKNKTHFIYGGYEGIPENLLINFIGWIVLLSLFTVLRKNAWNYGRLALVQKYENRWTHIFYGTDQQMSKPSGTETDSVSSYEFNVHIDKGFFSWIPAVFKIKDEHILAKSGRDAVQYLSFQRHIIVYMMIVCVVCITIILPINFQGTLEGGEKEFGHTTLSNLDPSSYFMWVHVTLAFIFLPLGIGFTRRFSRMLEVRALTTSVSRTLMITRVPRRSCHKDTLLRHFQDAYPNVEVQDIQFAYDIKKLVELDKEREVVHSANIFCESYLKETGYRLEMRAYKCGVICGCCDIFGCPKVDAIEYYTQEEANLTSEVEDEKVKALQHPTGIAFVTFDSIENAQLVLHDHRRRCGCGHNPPSSLVSKELKPHNWIIHTAPSPDDIYWSNLSVTTKLWYVKAIFINFLLFIFLFFLTTPPVVINSLDLLMLSDKLTQMSPLLSEFSTYSDVVDRCCSNACDCCIFRPVYVPLDSIRPESFCYAKNFYISSIYANNFTFPRIYQMYMDIYICIFFSAKAFLEWVLHDQLNQNQTYRWECMFLPDNGGFFVNYVITSAFIGTALELIRFPELFLYIIRLGLARSEAETASIRKNILYEFQFGVQYAWMLLIFAMTVIYSVSCPLITPFGLIYLIFKHLVDKYNIYFAYGPSKIRKSIHTSAVNFVIASIVILQLCLLFFSLLRQGLKKPLTIYSLFLLCVTFLIFVMHVAFHWFKDFSPIEYKPGTEEVQIEENFDDEIEQSTSETSEERLASYQFVPPVLRSASVCGDEGNSRFYPTTRRSYGTNPEEMEINIASDTLQNHQQSSDQEKKSNSQERDSFIGYQNYTPKVTLHAEINNSADPEVVAVEDEETVYIRPCSSNTGSAQLNFSKDDIPTEPESNSTNQDVALNEGTVSDGSPVLVTKGTSVSNVDESFSNSHNSSKNSTDPTRV</sequence>
<feature type="compositionally biased region" description="Basic and acidic residues" evidence="7">
    <location>
        <begin position="851"/>
        <end position="862"/>
    </location>
</feature>
<evidence type="ECO:0000256" key="1">
    <source>
        <dbReference type="ARBA" id="ARBA00004141"/>
    </source>
</evidence>
<feature type="region of interest" description="Disordered" evidence="7">
    <location>
        <begin position="843"/>
        <end position="862"/>
    </location>
</feature>
<feature type="compositionally biased region" description="Polar residues" evidence="7">
    <location>
        <begin position="922"/>
        <end position="940"/>
    </location>
</feature>
<feature type="transmembrane region" description="Helical" evidence="8">
    <location>
        <begin position="444"/>
        <end position="469"/>
    </location>
</feature>
<comment type="similarity">
    <text evidence="2">Belongs to the CSC1 (TC 1.A.17) family.</text>
</comment>